<proteinExistence type="predicted"/>
<sequence length="383" mass="40141">MLGLVFSPDTIAGVYVRGLTAGHVTDSSPRNNLAAESGRNERPEPSDVGYPGEVAGGNHNSSDGATGDGAYREATGQPEADGDNPVPGIPFDPSGKQQADSAEEGAIPAPPLGDEQLRISSESLFGESDAADAAAVPGIHTPPTVGDRTDTRKQCPVDGSGSGQPDVFYFGSFDAATGDGYLPPDVRDTGTSGDGDTAAMWGAAGMALAMSAMWGATVVSRKRRGARTTEGPAAASDGLPPQASVLPVNGVVGRLVSYLRKDEQLKREAERMYNEIMEERVAAWDSNPAHIAVDKGLDDIDDKDIDDGFDDDFEIIHLTGHTPCEMRDTTTDTVSYDTGDTYPAGGHPSRGARGLLSRLIGGRTDDDPVERYRREHGPGGSRL</sequence>
<evidence type="ECO:0000313" key="2">
    <source>
        <dbReference type="EMBL" id="MBN9643187.1"/>
    </source>
</evidence>
<feature type="region of interest" description="Disordered" evidence="1">
    <location>
        <begin position="359"/>
        <end position="383"/>
    </location>
</feature>
<comment type="caution">
    <text evidence="2">The sequence shown here is derived from an EMBL/GenBank/DDBJ whole genome shotgun (WGS) entry which is preliminary data.</text>
</comment>
<dbReference type="EMBL" id="JAFLEQ010000003">
    <property type="protein sequence ID" value="MBN9643187.1"/>
    <property type="molecule type" value="Genomic_DNA"/>
</dbReference>
<evidence type="ECO:0000256" key="1">
    <source>
        <dbReference type="SAM" id="MobiDB-lite"/>
    </source>
</evidence>
<feature type="region of interest" description="Disordered" evidence="1">
    <location>
        <begin position="221"/>
        <end position="241"/>
    </location>
</feature>
<dbReference type="Proteomes" id="UP000664332">
    <property type="component" value="Unassembled WGS sequence"/>
</dbReference>
<protein>
    <submittedName>
        <fullName evidence="2">Uncharacterized protein</fullName>
    </submittedName>
</protein>
<accession>A0A939E0F0</accession>
<feature type="compositionally biased region" description="Basic and acidic residues" evidence="1">
    <location>
        <begin position="363"/>
        <end position="377"/>
    </location>
</feature>
<dbReference type="AlphaFoldDB" id="A0A939E0F0"/>
<gene>
    <name evidence="2" type="ORF">JZY06_00855</name>
</gene>
<organism evidence="2 3">
    <name type="scientific">Corynebacterium mendelii</name>
    <dbReference type="NCBI Taxonomy" id="2765362"/>
    <lineage>
        <taxon>Bacteria</taxon>
        <taxon>Bacillati</taxon>
        <taxon>Actinomycetota</taxon>
        <taxon>Actinomycetes</taxon>
        <taxon>Mycobacteriales</taxon>
        <taxon>Corynebacteriaceae</taxon>
        <taxon>Corynebacterium</taxon>
    </lineage>
</organism>
<reference evidence="2" key="1">
    <citation type="submission" date="2021-03" db="EMBL/GenBank/DDBJ databases">
        <authorList>
            <person name="Sun Q."/>
        </authorList>
    </citation>
    <scope>NUCLEOTIDE SEQUENCE</scope>
    <source>
        <strain evidence="2">CCM 8862</strain>
    </source>
</reference>
<dbReference type="RefSeq" id="WP_207117593.1">
    <property type="nucleotide sequence ID" value="NZ_JAFLEQ010000003.1"/>
</dbReference>
<feature type="region of interest" description="Disordered" evidence="1">
    <location>
        <begin position="129"/>
        <end position="163"/>
    </location>
</feature>
<evidence type="ECO:0000313" key="3">
    <source>
        <dbReference type="Proteomes" id="UP000664332"/>
    </source>
</evidence>
<name>A0A939E0F0_9CORY</name>
<feature type="region of interest" description="Disordered" evidence="1">
    <location>
        <begin position="22"/>
        <end position="114"/>
    </location>
</feature>
<keyword evidence="3" id="KW-1185">Reference proteome</keyword>